<dbReference type="InterPro" id="IPR018472">
    <property type="entry name" value="Ribosomal_mL64"/>
</dbReference>
<evidence type="ECO:0000256" key="11">
    <source>
        <dbReference type="ARBA" id="ARBA00035184"/>
    </source>
</evidence>
<comment type="subcellular location">
    <subcellularLocation>
        <location evidence="2">Mitochondrion</location>
    </subcellularLocation>
    <subcellularLocation>
        <location evidence="1">Nucleus</location>
    </subcellularLocation>
</comment>
<evidence type="ECO:0000256" key="5">
    <source>
        <dbReference type="ARBA" id="ARBA00023054"/>
    </source>
</evidence>
<feature type="region of interest" description="Disordered" evidence="15">
    <location>
        <begin position="229"/>
        <end position="291"/>
    </location>
</feature>
<keyword evidence="8" id="KW-0687">Ribonucleoprotein</keyword>
<dbReference type="AlphaFoldDB" id="A0AAN9B8E6"/>
<evidence type="ECO:0000256" key="9">
    <source>
        <dbReference type="ARBA" id="ARBA00023306"/>
    </source>
</evidence>
<dbReference type="GO" id="GO:0005840">
    <property type="term" value="C:ribosome"/>
    <property type="evidence" value="ECO:0007669"/>
    <property type="project" value="UniProtKB-KW"/>
</dbReference>
<evidence type="ECO:0000313" key="16">
    <source>
        <dbReference type="EMBL" id="KAK7099789.1"/>
    </source>
</evidence>
<keyword evidence="6" id="KW-0496">Mitochondrion</keyword>
<proteinExistence type="inferred from homology"/>
<dbReference type="GO" id="GO:0005634">
    <property type="term" value="C:nucleus"/>
    <property type="evidence" value="ECO:0007669"/>
    <property type="project" value="UniProtKB-SubCell"/>
</dbReference>
<organism evidence="16 17">
    <name type="scientific">Littorina saxatilis</name>
    <dbReference type="NCBI Taxonomy" id="31220"/>
    <lineage>
        <taxon>Eukaryota</taxon>
        <taxon>Metazoa</taxon>
        <taxon>Spiralia</taxon>
        <taxon>Lophotrochozoa</taxon>
        <taxon>Mollusca</taxon>
        <taxon>Gastropoda</taxon>
        <taxon>Caenogastropoda</taxon>
        <taxon>Littorinimorpha</taxon>
        <taxon>Littorinoidea</taxon>
        <taxon>Littorinidae</taxon>
        <taxon>Littorina</taxon>
    </lineage>
</organism>
<dbReference type="Gene3D" id="6.10.280.120">
    <property type="entry name" value="Growth arrest and DNA-damage-inducible proteins-interacting protein 1"/>
    <property type="match status" value="1"/>
</dbReference>
<comment type="function">
    <text evidence="13">Acts as a negative regulator of G1 to S cell cycle phase progression by inhibiting cyclin-dependent kinases. Inhibitory effects are additive with GADD45 proteins but also occur in the absence of GADD45 proteins. Acts as a repressor of the orphan nuclear receptor NR4A1 by inhibiting AB domain-mediated transcriptional activity. May be involved in the hormone-mediated regulation of NR4A1 transcriptional activity. May play a role in mitochondrial protein synthesis.</text>
</comment>
<dbReference type="PANTHER" id="PTHR31761:SF1">
    <property type="entry name" value="LARGE RIBOSOMAL SUBUNIT PROTEIN ML64"/>
    <property type="match status" value="1"/>
</dbReference>
<dbReference type="Pfam" id="PF10147">
    <property type="entry name" value="CR6_interact"/>
    <property type="match status" value="1"/>
</dbReference>
<evidence type="ECO:0000256" key="3">
    <source>
        <dbReference type="ARBA" id="ARBA00005421"/>
    </source>
</evidence>
<evidence type="ECO:0000256" key="2">
    <source>
        <dbReference type="ARBA" id="ARBA00004173"/>
    </source>
</evidence>
<feature type="compositionally biased region" description="Basic and acidic residues" evidence="15">
    <location>
        <begin position="240"/>
        <end position="291"/>
    </location>
</feature>
<feature type="coiled-coil region" evidence="14">
    <location>
        <begin position="143"/>
        <end position="202"/>
    </location>
</feature>
<comment type="similarity">
    <text evidence="3">Belongs to the mitochondrion-specific ribosomal protein mL64 family.</text>
</comment>
<evidence type="ECO:0000256" key="13">
    <source>
        <dbReference type="ARBA" id="ARBA00060144"/>
    </source>
</evidence>
<name>A0AAN9B8E6_9CAEN</name>
<protein>
    <recommendedName>
        <fullName evidence="11">Large ribosomal subunit protein mL64</fullName>
    </recommendedName>
    <alternativeName>
        <fullName evidence="10">39S ribosomal protein L59, mitochondrial</fullName>
    </alternativeName>
    <alternativeName>
        <fullName evidence="12">Growth arrest and DNA damage-inducible proteins-interacting protein 1</fullName>
    </alternativeName>
</protein>
<comment type="caution">
    <text evidence="16">The sequence shown here is derived from an EMBL/GenBank/DDBJ whole genome shotgun (WGS) entry which is preliminary data.</text>
</comment>
<evidence type="ECO:0000256" key="10">
    <source>
        <dbReference type="ARBA" id="ARBA00030700"/>
    </source>
</evidence>
<evidence type="ECO:0000256" key="8">
    <source>
        <dbReference type="ARBA" id="ARBA00023274"/>
    </source>
</evidence>
<keyword evidence="7" id="KW-0539">Nucleus</keyword>
<dbReference type="PANTHER" id="PTHR31761">
    <property type="entry name" value="GROWTH ARREST AND DNA DAMAGE-INDUCIBLE PROTEINS-INTERACTING PROTEIN 1 GADD45GIP1"/>
    <property type="match status" value="1"/>
</dbReference>
<keyword evidence="4" id="KW-0689">Ribosomal protein</keyword>
<dbReference type="EMBL" id="JBAMIC010000011">
    <property type="protein sequence ID" value="KAK7099789.1"/>
    <property type="molecule type" value="Genomic_DNA"/>
</dbReference>
<evidence type="ECO:0000256" key="1">
    <source>
        <dbReference type="ARBA" id="ARBA00004123"/>
    </source>
</evidence>
<accession>A0AAN9B8E6</accession>
<evidence type="ECO:0000256" key="4">
    <source>
        <dbReference type="ARBA" id="ARBA00022980"/>
    </source>
</evidence>
<keyword evidence="9" id="KW-0131">Cell cycle</keyword>
<dbReference type="GO" id="GO:0005739">
    <property type="term" value="C:mitochondrion"/>
    <property type="evidence" value="ECO:0007669"/>
    <property type="project" value="UniProtKB-SubCell"/>
</dbReference>
<evidence type="ECO:0000256" key="6">
    <source>
        <dbReference type="ARBA" id="ARBA00023128"/>
    </source>
</evidence>
<evidence type="ECO:0000313" key="17">
    <source>
        <dbReference type="Proteomes" id="UP001374579"/>
    </source>
</evidence>
<reference evidence="16 17" key="1">
    <citation type="submission" date="2024-02" db="EMBL/GenBank/DDBJ databases">
        <title>Chromosome-scale genome assembly of the rough periwinkle Littorina saxatilis.</title>
        <authorList>
            <person name="De Jode A."/>
            <person name="Faria R."/>
            <person name="Formenti G."/>
            <person name="Sims Y."/>
            <person name="Smith T.P."/>
            <person name="Tracey A."/>
            <person name="Wood J.M.D."/>
            <person name="Zagrodzka Z.B."/>
            <person name="Johannesson K."/>
            <person name="Butlin R.K."/>
            <person name="Leder E.H."/>
        </authorList>
    </citation>
    <scope>NUCLEOTIDE SEQUENCE [LARGE SCALE GENOMIC DNA]</scope>
    <source>
        <strain evidence="16">Snail1</strain>
        <tissue evidence="16">Muscle</tissue>
    </source>
</reference>
<sequence length="291" mass="33946">MAASMTRAVTFTTCHCRKYFAANICKSTPASWTLQRLSSTSTSNQESDAESLVANYEEMEEEERIEKLRNISGLTVRQNRKLHGQPLEIANDDHKTVRYHRKLYGKLGSASGVDPRLSWTGRKKALELAQLYREWEPSLEERMSKLKMQKEEEGKKIEEREKRIGQNMSKMDQWIEEYKKRLTQKEAEAQKKEDKKRKILEEAREYFGYYVDPRDAKFQEMLEEKERQDKLVAKKQKKEKRMEKLAARLQHMARDSAGDKKESAGENKQSLSEKKEPSAEKEQLAAGKSDS</sequence>
<dbReference type="GO" id="GO:1990904">
    <property type="term" value="C:ribonucleoprotein complex"/>
    <property type="evidence" value="ECO:0007669"/>
    <property type="project" value="UniProtKB-KW"/>
</dbReference>
<evidence type="ECO:0000256" key="7">
    <source>
        <dbReference type="ARBA" id="ARBA00023242"/>
    </source>
</evidence>
<keyword evidence="5 14" id="KW-0175">Coiled coil</keyword>
<evidence type="ECO:0000256" key="14">
    <source>
        <dbReference type="SAM" id="Coils"/>
    </source>
</evidence>
<keyword evidence="17" id="KW-1185">Reference proteome</keyword>
<dbReference type="Proteomes" id="UP001374579">
    <property type="component" value="Unassembled WGS sequence"/>
</dbReference>
<gene>
    <name evidence="16" type="ORF">V1264_022843</name>
</gene>
<evidence type="ECO:0000256" key="12">
    <source>
        <dbReference type="ARBA" id="ARBA00035485"/>
    </source>
</evidence>
<dbReference type="InterPro" id="IPR043035">
    <property type="entry name" value="Ribosomal_mL64_sf"/>
</dbReference>
<evidence type="ECO:0000256" key="15">
    <source>
        <dbReference type="SAM" id="MobiDB-lite"/>
    </source>
</evidence>